<dbReference type="Gene3D" id="2.120.10.80">
    <property type="entry name" value="Kelch-type beta propeller"/>
    <property type="match status" value="2"/>
</dbReference>
<feature type="transmembrane region" description="Helical" evidence="1">
    <location>
        <begin position="537"/>
        <end position="558"/>
    </location>
</feature>
<dbReference type="AlphaFoldDB" id="A0A3D8T091"/>
<dbReference type="Proteomes" id="UP000256328">
    <property type="component" value="Unassembled WGS sequence"/>
</dbReference>
<feature type="transmembrane region" description="Helical" evidence="1">
    <location>
        <begin position="819"/>
        <end position="837"/>
    </location>
</feature>
<accession>A0A3D8T091</accession>
<organism evidence="2 3">
    <name type="scientific">Coleophoma crateriformis</name>
    <dbReference type="NCBI Taxonomy" id="565419"/>
    <lineage>
        <taxon>Eukaryota</taxon>
        <taxon>Fungi</taxon>
        <taxon>Dikarya</taxon>
        <taxon>Ascomycota</taxon>
        <taxon>Pezizomycotina</taxon>
        <taxon>Leotiomycetes</taxon>
        <taxon>Helotiales</taxon>
        <taxon>Dermateaceae</taxon>
        <taxon>Coleophoma</taxon>
    </lineage>
</organism>
<feature type="transmembrane region" description="Helical" evidence="1">
    <location>
        <begin position="657"/>
        <end position="678"/>
    </location>
</feature>
<name>A0A3D8T091_9HELO</name>
<dbReference type="SUPFAM" id="SSF117281">
    <property type="entry name" value="Kelch motif"/>
    <property type="match status" value="1"/>
</dbReference>
<feature type="transmembrane region" description="Helical" evidence="1">
    <location>
        <begin position="920"/>
        <end position="941"/>
    </location>
</feature>
<evidence type="ECO:0000256" key="1">
    <source>
        <dbReference type="SAM" id="Phobius"/>
    </source>
</evidence>
<dbReference type="EMBL" id="PDLN01000002">
    <property type="protein sequence ID" value="RDW91841.1"/>
    <property type="molecule type" value="Genomic_DNA"/>
</dbReference>
<dbReference type="OrthoDB" id="10251809at2759"/>
<sequence length="1068" mass="118145">MAGTILNFTLYIDGGIGKIPSVTSAYHVWSASSLTTIDLRNSFDVSTTYNTSSQPKPSEVPTVSSGVLWGNNVDTFWLFGGAEPAGKNNKSAVWQFETNGKGWTALDDTATRVQSALPRDGAGCSIPSWSVGYYLGGYVTNDGPNDTEKEYLHSMYKFDMDTKSTTTIEVPQFVPVLGQSLVYIDAGKKGVLVALGGYTETNGVLQLASLAEIFVYDITSQRWMVQTVTNTIGISNDTSNGIPSKRYHMCTVVGKSADSTSFNIYVLGGQNETSTPSDIWVLTLPGAMWIQLEGTDATNVPRSSSSCSLINERFVLLTGGCWIAGNGSCLGSGQDPLLYNINTAAWASDFEALVADYAVPSQIFNVIGGTAWGNATQLGPRFTVFSDPLLDKIFGPSNYNVDYDHQVLKVGLPCLLSLPVACWLILKIFEKPRNRNWKPWTLRPTFLLVLISASVALMLTVEILLEISQTPAWDHSQWGGSLETGGLWSGAEWNTTYMPGPMHGRPPRGLLSFYVDTSSSGQWSIHNAAQRLGVTNYFLWMYLPSIVTVLYGTLWAVVDAEVKRIEPFRQIKRGSSVKDSIDLNYHSFWSPLAAYQAAARNQWTVLFSSIGSTLALIVLPNLQNYVFVTAIYSGDELAWGGQYSCQVLSLNPQYSKILLVILGITTGCAVILCLLLLFQDTGLSKDPIGISSAALLVSGNESGPLIPPGNDDWKKASTALSNLRDQNPSIRIKTHGQDEYSIEIDTSPSKSIFWVSFLRKKLEPLAASKISQKVLNVPLYLEHLAASKIFQKVLSILLYPFRSLEKTPKRPFMLRPVPMLLWLAFLLTLMGLNVFILSQITSNHSMQYQDYHLPGGPNLYLVVGVFVQSIYQVLERTVRDTTTITRLSDLFCTPDVLFEDFKTSIPVIEIFQAFSKSYHLLGYVLFGSFCSIVYTIMLGSLQVSAGFYGATTFHADLDGVITVLVMNMVLFLVSAFVAYTYVWKDIMMKKGDNIAAPWEMGTLLSVIWLVGKSDNLKRDCTKEVDELRRKGYRYGFGKFGRNGEWKIGIERHFNDADEMRHFEQLVLT</sequence>
<comment type="caution">
    <text evidence="2">The sequence shown here is derived from an EMBL/GenBank/DDBJ whole genome shotgun (WGS) entry which is preliminary data.</text>
</comment>
<gene>
    <name evidence="2" type="ORF">BP5796_01235</name>
</gene>
<protein>
    <submittedName>
        <fullName evidence="2">Uncharacterized protein</fullName>
    </submittedName>
</protein>
<feature type="transmembrane region" description="Helical" evidence="1">
    <location>
        <begin position="603"/>
        <end position="622"/>
    </location>
</feature>
<feature type="transmembrane region" description="Helical" evidence="1">
    <location>
        <begin position="407"/>
        <end position="426"/>
    </location>
</feature>
<keyword evidence="1" id="KW-0472">Membrane</keyword>
<dbReference type="Pfam" id="PF11915">
    <property type="entry name" value="DUF3433"/>
    <property type="match status" value="1"/>
</dbReference>
<evidence type="ECO:0000313" key="2">
    <source>
        <dbReference type="EMBL" id="RDW91841.1"/>
    </source>
</evidence>
<feature type="transmembrane region" description="Helical" evidence="1">
    <location>
        <begin position="446"/>
        <end position="465"/>
    </location>
</feature>
<keyword evidence="1" id="KW-0812">Transmembrane</keyword>
<dbReference type="InterPro" id="IPR015915">
    <property type="entry name" value="Kelch-typ_b-propeller"/>
</dbReference>
<proteinExistence type="predicted"/>
<reference evidence="2 3" key="1">
    <citation type="journal article" date="2018" name="IMA Fungus">
        <title>IMA Genome-F 9: Draft genome sequence of Annulohypoxylon stygium, Aspergillus mulundensis, Berkeleyomyces basicola (syn. Thielaviopsis basicola), Ceratocystis smalleyi, two Cercospora beticola strains, Coleophoma cylindrospora, Fusarium fracticaudum, Phialophora cf. hyalina, and Morchella septimelata.</title>
        <authorList>
            <person name="Wingfield B.D."/>
            <person name="Bills G.F."/>
            <person name="Dong Y."/>
            <person name="Huang W."/>
            <person name="Nel W.J."/>
            <person name="Swalarsk-Parry B.S."/>
            <person name="Vaghefi N."/>
            <person name="Wilken P.M."/>
            <person name="An Z."/>
            <person name="de Beer Z.W."/>
            <person name="De Vos L."/>
            <person name="Chen L."/>
            <person name="Duong T.A."/>
            <person name="Gao Y."/>
            <person name="Hammerbacher A."/>
            <person name="Kikkert J.R."/>
            <person name="Li Y."/>
            <person name="Li H."/>
            <person name="Li K."/>
            <person name="Li Q."/>
            <person name="Liu X."/>
            <person name="Ma X."/>
            <person name="Naidoo K."/>
            <person name="Pethybridge S.J."/>
            <person name="Sun J."/>
            <person name="Steenkamp E.T."/>
            <person name="van der Nest M.A."/>
            <person name="van Wyk S."/>
            <person name="Wingfield M.J."/>
            <person name="Xiong C."/>
            <person name="Yue Q."/>
            <person name="Zhang X."/>
        </authorList>
    </citation>
    <scope>NUCLEOTIDE SEQUENCE [LARGE SCALE GENOMIC DNA]</scope>
    <source>
        <strain evidence="2 3">BP5796</strain>
    </source>
</reference>
<dbReference type="PANTHER" id="PTHR37544">
    <property type="entry name" value="SPRAY-RELATED"/>
    <property type="match status" value="1"/>
</dbReference>
<keyword evidence="1" id="KW-1133">Transmembrane helix</keyword>
<feature type="transmembrane region" description="Helical" evidence="1">
    <location>
        <begin position="961"/>
        <end position="982"/>
    </location>
</feature>
<keyword evidence="3" id="KW-1185">Reference proteome</keyword>
<dbReference type="PANTHER" id="PTHR37544:SF1">
    <property type="entry name" value="PHOSPHORIBOSYLAMINOIMIDAZOLE-SUCCINOCARBOXAMIDE SYNTHASE"/>
    <property type="match status" value="1"/>
</dbReference>
<evidence type="ECO:0000313" key="3">
    <source>
        <dbReference type="Proteomes" id="UP000256328"/>
    </source>
</evidence>
<dbReference type="InterPro" id="IPR021840">
    <property type="entry name" value="DUF3433"/>
</dbReference>
<feature type="transmembrane region" description="Helical" evidence="1">
    <location>
        <begin position="857"/>
        <end position="874"/>
    </location>
</feature>